<dbReference type="InterPro" id="IPR025705">
    <property type="entry name" value="Beta_hexosaminidase_sua/sub"/>
</dbReference>
<evidence type="ECO:0000259" key="9">
    <source>
        <dbReference type="Pfam" id="PF13472"/>
    </source>
</evidence>
<dbReference type="InterPro" id="IPR036514">
    <property type="entry name" value="SGNH_hydro_sf"/>
</dbReference>
<dbReference type="InterPro" id="IPR015882">
    <property type="entry name" value="HEX_bac_N"/>
</dbReference>
<evidence type="ECO:0000313" key="10">
    <source>
        <dbReference type="EMBL" id="QNF32282.1"/>
    </source>
</evidence>
<dbReference type="SUPFAM" id="SSF55545">
    <property type="entry name" value="beta-N-acetylhexosaminidase-like domain"/>
    <property type="match status" value="1"/>
</dbReference>
<protein>
    <recommendedName>
        <fullName evidence="3">beta-N-acetylhexosaminidase</fullName>
        <ecNumber evidence="3">3.2.1.52</ecNumber>
    </recommendedName>
</protein>
<evidence type="ECO:0000256" key="3">
    <source>
        <dbReference type="ARBA" id="ARBA00012663"/>
    </source>
</evidence>
<feature type="active site" description="Proton donor" evidence="6">
    <location>
        <position position="497"/>
    </location>
</feature>
<evidence type="ECO:0000256" key="1">
    <source>
        <dbReference type="ARBA" id="ARBA00001231"/>
    </source>
</evidence>
<dbReference type="Gene3D" id="3.20.20.80">
    <property type="entry name" value="Glycosidases"/>
    <property type="match status" value="1"/>
</dbReference>
<dbReference type="Proteomes" id="UP000515237">
    <property type="component" value="Chromosome"/>
</dbReference>
<dbReference type="Pfam" id="PF13472">
    <property type="entry name" value="Lipase_GDSL_2"/>
    <property type="match status" value="1"/>
</dbReference>
<feature type="domain" description="Beta-hexosaminidase bacterial type N-terminal" evidence="8">
    <location>
        <begin position="232"/>
        <end position="355"/>
    </location>
</feature>
<dbReference type="PRINTS" id="PR00738">
    <property type="entry name" value="GLHYDRLASE20"/>
</dbReference>
<dbReference type="KEGG" id="aswu:HUW51_05890"/>
<dbReference type="InterPro" id="IPR029018">
    <property type="entry name" value="Hex-like_dom2"/>
</dbReference>
<dbReference type="Pfam" id="PF00728">
    <property type="entry name" value="Glyco_hydro_20"/>
    <property type="match status" value="1"/>
</dbReference>
<dbReference type="GO" id="GO:0016788">
    <property type="term" value="F:hydrolase activity, acting on ester bonds"/>
    <property type="evidence" value="ECO:0007669"/>
    <property type="project" value="UniProtKB-ARBA"/>
</dbReference>
<dbReference type="Pfam" id="PF02838">
    <property type="entry name" value="Glyco_hydro_20b"/>
    <property type="match status" value="1"/>
</dbReference>
<reference evidence="10 11" key="1">
    <citation type="journal article" date="2018" name="Int. J. Syst. Evol. Microbiol.">
        <title>Adhaeribacter swui sp. nov., isolated from wet mud.</title>
        <authorList>
            <person name="Kim D.U."/>
            <person name="Kim K.W."/>
            <person name="Kang M.S."/>
            <person name="Kim J.Y."/>
            <person name="Jang J.H."/>
            <person name="Kim M.K."/>
        </authorList>
    </citation>
    <scope>NUCLEOTIDE SEQUENCE [LARGE SCALE GENOMIC DNA]</scope>
    <source>
        <strain evidence="10 11">KCTC 52873</strain>
    </source>
</reference>
<evidence type="ECO:0000256" key="2">
    <source>
        <dbReference type="ARBA" id="ARBA00006285"/>
    </source>
</evidence>
<proteinExistence type="inferred from homology"/>
<comment type="catalytic activity">
    <reaction evidence="1">
        <text>Hydrolysis of terminal non-reducing N-acetyl-D-hexosamine residues in N-acetyl-beta-D-hexosaminides.</text>
        <dbReference type="EC" id="3.2.1.52"/>
    </reaction>
</comment>
<organism evidence="10 11">
    <name type="scientific">Adhaeribacter swui</name>
    <dbReference type="NCBI Taxonomy" id="2086471"/>
    <lineage>
        <taxon>Bacteria</taxon>
        <taxon>Pseudomonadati</taxon>
        <taxon>Bacteroidota</taxon>
        <taxon>Cytophagia</taxon>
        <taxon>Cytophagales</taxon>
        <taxon>Hymenobacteraceae</taxon>
        <taxon>Adhaeribacter</taxon>
    </lineage>
</organism>
<dbReference type="EC" id="3.2.1.52" evidence="3"/>
<sequence length="856" mass="96681">MITRLLFFFCFLLCTLSGWSQIVLPATPDPLFSTYYHQRVSHFGSLPASAKDIVFLGNSITDGAEWVELFTDNRLKNRGISGDVSAGILHRLPQIAAGKPAKIFLLIGTNDLARNIPADSLLKNIYRIAAYLRQETPLTKLFVQSILPVNTAFNKFARHTNKGDQIRKVNAQLQQNALANHYTFIDLFAAFANEKGELAATFTNDGLHLTGKGYTLWKHLVYPYVFGVESRPALIPVPQKTQWLPGYFSLLAGKTIVVKGKTLKPEAEQLRQLLGAKGISVKIIEEAKGNEPFIELRLGKINAPQYPEEAYQLEVTAKKVVLTANTAHGIFNGIQTLSQLIRDNVLVDACLITDWPAFSWRGYMVDVGRNFQSVALLKQQIDKMAQYKLNIFHFHLTEDIAWRLQIPKYPQLTAPEHMLRNKGAYYSVSEMKDLIQYCRDRYITLVPEIDVPGHSAAFVRAMGVEMQSPEGLALVKEILTDVCQTYDVPYIHLGGDEVKITNPDFLPAVTSLLHRLGKKTIGWEPGGNLADNTIRQLWMTEGPRQPNLKYIDSRHLYINHMDPLESVITIYNRQLGDAIQGTEQVLGATFCVWHDRNVLKEEDVLHMNPVYPAMLAFAERSWQGGGYSGWITNIKSSASQQLQVFKDFEKRLLEHQKLYFASLPFSYAAQSELKWELLGPFKNGGDVAQVFAPEKKGFKPENSPFTAVGGTVVLRHFWHPLVTGVLENPEENTTWYAYTRFWSDVSTTKKFWIGFNNLSRSYNSNSPVEGTWDNRGSAVFLNNQLLTPPQWQRAGQKGNGEAPLLDEGYEYRAPITAPVHKGWNKILVKLPVKSFKGSDWQNPVKWMFTVVPLSEE</sequence>
<dbReference type="InterPro" id="IPR015883">
    <property type="entry name" value="Glyco_hydro_20_cat"/>
</dbReference>
<dbReference type="EMBL" id="CP055156">
    <property type="protein sequence ID" value="QNF32282.1"/>
    <property type="molecule type" value="Genomic_DNA"/>
</dbReference>
<keyword evidence="5" id="KW-0326">Glycosidase</keyword>
<evidence type="ECO:0000259" key="7">
    <source>
        <dbReference type="Pfam" id="PF00728"/>
    </source>
</evidence>
<dbReference type="SUPFAM" id="SSF52266">
    <property type="entry name" value="SGNH hydrolase"/>
    <property type="match status" value="1"/>
</dbReference>
<evidence type="ECO:0000313" key="11">
    <source>
        <dbReference type="Proteomes" id="UP000515237"/>
    </source>
</evidence>
<dbReference type="InterPro" id="IPR017853">
    <property type="entry name" value="GH"/>
</dbReference>
<dbReference type="PANTHER" id="PTHR22600:SF57">
    <property type="entry name" value="BETA-N-ACETYLHEXOSAMINIDASE"/>
    <property type="match status" value="1"/>
</dbReference>
<dbReference type="GO" id="GO:0005975">
    <property type="term" value="P:carbohydrate metabolic process"/>
    <property type="evidence" value="ECO:0007669"/>
    <property type="project" value="InterPro"/>
</dbReference>
<gene>
    <name evidence="10" type="ORF">HUW51_05890</name>
</gene>
<dbReference type="RefSeq" id="WP_185273062.1">
    <property type="nucleotide sequence ID" value="NZ_CP055156.1"/>
</dbReference>
<dbReference type="Gene3D" id="3.40.50.1110">
    <property type="entry name" value="SGNH hydrolase"/>
    <property type="match status" value="1"/>
</dbReference>
<feature type="domain" description="SGNH hydrolase-type esterase" evidence="9">
    <location>
        <begin position="55"/>
        <end position="215"/>
    </location>
</feature>
<dbReference type="GO" id="GO:0004563">
    <property type="term" value="F:beta-N-acetylhexosaminidase activity"/>
    <property type="evidence" value="ECO:0007669"/>
    <property type="project" value="UniProtKB-EC"/>
</dbReference>
<dbReference type="SUPFAM" id="SSF51445">
    <property type="entry name" value="(Trans)glycosidases"/>
    <property type="match status" value="1"/>
</dbReference>
<dbReference type="Gene3D" id="3.30.379.10">
    <property type="entry name" value="Chitobiase/beta-hexosaminidase domain 2-like"/>
    <property type="match status" value="1"/>
</dbReference>
<evidence type="ECO:0000256" key="4">
    <source>
        <dbReference type="ARBA" id="ARBA00022801"/>
    </source>
</evidence>
<keyword evidence="4 10" id="KW-0378">Hydrolase</keyword>
<accession>A0A7G7G548</accession>
<comment type="similarity">
    <text evidence="2">Belongs to the glycosyl hydrolase 20 family.</text>
</comment>
<evidence type="ECO:0000256" key="5">
    <source>
        <dbReference type="ARBA" id="ARBA00023295"/>
    </source>
</evidence>
<name>A0A7G7G548_9BACT</name>
<dbReference type="InterPro" id="IPR013830">
    <property type="entry name" value="SGNH_hydro"/>
</dbReference>
<evidence type="ECO:0000259" key="8">
    <source>
        <dbReference type="Pfam" id="PF02838"/>
    </source>
</evidence>
<dbReference type="PANTHER" id="PTHR22600">
    <property type="entry name" value="BETA-HEXOSAMINIDASE"/>
    <property type="match status" value="1"/>
</dbReference>
<feature type="domain" description="Glycoside hydrolase family 20 catalytic" evidence="7">
    <location>
        <begin position="358"/>
        <end position="462"/>
    </location>
</feature>
<dbReference type="AlphaFoldDB" id="A0A7G7G548"/>
<dbReference type="GO" id="GO:0016020">
    <property type="term" value="C:membrane"/>
    <property type="evidence" value="ECO:0007669"/>
    <property type="project" value="TreeGrafter"/>
</dbReference>
<evidence type="ECO:0000256" key="6">
    <source>
        <dbReference type="PIRSR" id="PIRSR625705-1"/>
    </source>
</evidence>
<keyword evidence="11" id="KW-1185">Reference proteome</keyword>
<dbReference type="GO" id="GO:0030203">
    <property type="term" value="P:glycosaminoglycan metabolic process"/>
    <property type="evidence" value="ECO:0007669"/>
    <property type="project" value="TreeGrafter"/>
</dbReference>